<evidence type="ECO:0000256" key="2">
    <source>
        <dbReference type="ARBA" id="ARBA00022737"/>
    </source>
</evidence>
<dbReference type="InterPro" id="IPR013519">
    <property type="entry name" value="Int_alpha_beta-p"/>
</dbReference>
<evidence type="ECO:0000313" key="6">
    <source>
        <dbReference type="Proteomes" id="UP001612915"/>
    </source>
</evidence>
<name>A0ABW8ALR1_9ACTN</name>
<comment type="caution">
    <text evidence="5">The sequence shown here is derived from an EMBL/GenBank/DDBJ whole genome shotgun (WGS) entry which is preliminary data.</text>
</comment>
<dbReference type="SMART" id="SM00191">
    <property type="entry name" value="Int_alpha"/>
    <property type="match status" value="4"/>
</dbReference>
<keyword evidence="6" id="KW-1185">Reference proteome</keyword>
<dbReference type="Proteomes" id="UP001612915">
    <property type="component" value="Unassembled WGS sequence"/>
</dbReference>
<dbReference type="Gene3D" id="2.130.10.130">
    <property type="entry name" value="Integrin alpha, N-terminal"/>
    <property type="match status" value="2"/>
</dbReference>
<evidence type="ECO:0000256" key="1">
    <source>
        <dbReference type="ARBA" id="ARBA00022729"/>
    </source>
</evidence>
<feature type="chain" id="PRO_5045459706" evidence="4">
    <location>
        <begin position="39"/>
        <end position="520"/>
    </location>
</feature>
<keyword evidence="2" id="KW-0677">Repeat</keyword>
<accession>A0ABW8ALR1</accession>
<feature type="signal peptide" evidence="4">
    <location>
        <begin position="1"/>
        <end position="38"/>
    </location>
</feature>
<dbReference type="PROSITE" id="PS51470">
    <property type="entry name" value="FG_GAP"/>
    <property type="match status" value="2"/>
</dbReference>
<proteinExistence type="predicted"/>
<evidence type="ECO:0000313" key="5">
    <source>
        <dbReference type="EMBL" id="MFI7587304.1"/>
    </source>
</evidence>
<dbReference type="SUPFAM" id="SSF69318">
    <property type="entry name" value="Integrin alpha N-terminal domain"/>
    <property type="match status" value="1"/>
</dbReference>
<dbReference type="EMBL" id="JBITLV010000002">
    <property type="protein sequence ID" value="MFI7587304.1"/>
    <property type="molecule type" value="Genomic_DNA"/>
</dbReference>
<keyword evidence="3" id="KW-0325">Glycoprotein</keyword>
<dbReference type="InterPro" id="IPR013517">
    <property type="entry name" value="FG-GAP"/>
</dbReference>
<keyword evidence="1 4" id="KW-0732">Signal</keyword>
<sequence length="520" mass="52824">MRTGTVDRTKPTRRGLAGLAVGLLTAGALIGLTGSASAATCDPETSSRGDLDGDGRTDVVVGLPRLNESVGGVDVRYTGRASLLLKPDLMHSAASEGSRFGGALAVGDLDGDGCADLVIGADNQGPLDEATQSPGLVHILFGSPTGLLLDDAVTITHPKFNTQYNDEFGSSLAVVQRRSGTTVDPDVHDLYVGAPGLEVGGLRGAGGVYHYTITAGGADRVTVTPNEMRSQDSPGVPGAAEKGDRFGEELAGAEYGGGVVASAPMEDVGEATNAGAVWYLGTKDDGTPGAAATFSQDSAGVPGKAETGDHFGSAVSIRGSLLVVGIPDENDGATKDSGAVQLFTQDFTTRKWTVRRSISQDSPGIPGAVEAGDRFGAAVQATYALECQEFTDMAIGAPGEDVGSRKDAGTITVVPYDLKSGCTARSLRQGSGLNGATEAGDGVGGVLGVTYGRTDLEEDYSDRLLIGVPFEDVGAQPDAGLVQSDGPAITVNGQALTTLTLSTGFVGSQDYGMVVGRAFD</sequence>
<evidence type="ECO:0000256" key="4">
    <source>
        <dbReference type="SAM" id="SignalP"/>
    </source>
</evidence>
<dbReference type="RefSeq" id="WP_398278656.1">
    <property type="nucleotide sequence ID" value="NZ_JBITLV010000002.1"/>
</dbReference>
<dbReference type="Pfam" id="PF01839">
    <property type="entry name" value="FG-GAP"/>
    <property type="match status" value="1"/>
</dbReference>
<protein>
    <submittedName>
        <fullName evidence="5">FG-GAP-like repeat-containing protein</fullName>
    </submittedName>
</protein>
<gene>
    <name evidence="5" type="ORF">ACIB24_09550</name>
</gene>
<dbReference type="InterPro" id="IPR028994">
    <property type="entry name" value="Integrin_alpha_N"/>
</dbReference>
<reference evidence="5 6" key="1">
    <citation type="submission" date="2024-10" db="EMBL/GenBank/DDBJ databases">
        <title>The Natural Products Discovery Center: Release of the First 8490 Sequenced Strains for Exploring Actinobacteria Biosynthetic Diversity.</title>
        <authorList>
            <person name="Kalkreuter E."/>
            <person name="Kautsar S.A."/>
            <person name="Yang D."/>
            <person name="Bader C.D."/>
            <person name="Teijaro C.N."/>
            <person name="Fluegel L."/>
            <person name="Davis C.M."/>
            <person name="Simpson J.R."/>
            <person name="Lauterbach L."/>
            <person name="Steele A.D."/>
            <person name="Gui C."/>
            <person name="Meng S."/>
            <person name="Li G."/>
            <person name="Viehrig K."/>
            <person name="Ye F."/>
            <person name="Su P."/>
            <person name="Kiefer A.F."/>
            <person name="Nichols A."/>
            <person name="Cepeda A.J."/>
            <person name="Yan W."/>
            <person name="Fan B."/>
            <person name="Jiang Y."/>
            <person name="Adhikari A."/>
            <person name="Zheng C.-J."/>
            <person name="Schuster L."/>
            <person name="Cowan T.M."/>
            <person name="Smanski M.J."/>
            <person name="Chevrette M.G."/>
            <person name="De Carvalho L.P.S."/>
            <person name="Shen B."/>
        </authorList>
    </citation>
    <scope>NUCLEOTIDE SEQUENCE [LARGE SCALE GENOMIC DNA]</scope>
    <source>
        <strain evidence="5 6">NPDC049639</strain>
    </source>
</reference>
<evidence type="ECO:0000256" key="3">
    <source>
        <dbReference type="ARBA" id="ARBA00023180"/>
    </source>
</evidence>
<organism evidence="5 6">
    <name type="scientific">Spongisporangium articulatum</name>
    <dbReference type="NCBI Taxonomy" id="3362603"/>
    <lineage>
        <taxon>Bacteria</taxon>
        <taxon>Bacillati</taxon>
        <taxon>Actinomycetota</taxon>
        <taxon>Actinomycetes</taxon>
        <taxon>Kineosporiales</taxon>
        <taxon>Kineosporiaceae</taxon>
        <taxon>Spongisporangium</taxon>
    </lineage>
</organism>
<dbReference type="PANTHER" id="PTHR36220">
    <property type="entry name" value="UNNAMED PRODUCT"/>
    <property type="match status" value="1"/>
</dbReference>
<dbReference type="Pfam" id="PF14312">
    <property type="entry name" value="FG-GAP_2"/>
    <property type="match status" value="1"/>
</dbReference>
<dbReference type="PANTHER" id="PTHR36220:SF1">
    <property type="entry name" value="GAMMA TUBULIN COMPLEX COMPONENT C-TERMINAL DOMAIN-CONTAINING PROTEIN"/>
    <property type="match status" value="1"/>
</dbReference>